<accession>A0A917DBD9</accession>
<dbReference type="InterPro" id="IPR019632">
    <property type="entry name" value="DUF2497"/>
</dbReference>
<reference evidence="2" key="2">
    <citation type="submission" date="2020-09" db="EMBL/GenBank/DDBJ databases">
        <authorList>
            <person name="Sun Q."/>
            <person name="Zhou Y."/>
        </authorList>
    </citation>
    <scope>NUCLEOTIDE SEQUENCE</scope>
    <source>
        <strain evidence="2">CGMCC 1.15493</strain>
    </source>
</reference>
<reference evidence="2" key="1">
    <citation type="journal article" date="2014" name="Int. J. Syst. Evol. Microbiol.">
        <title>Complete genome sequence of Corynebacterium casei LMG S-19264T (=DSM 44701T), isolated from a smear-ripened cheese.</title>
        <authorList>
            <consortium name="US DOE Joint Genome Institute (JGI-PGF)"/>
            <person name="Walter F."/>
            <person name="Albersmeier A."/>
            <person name="Kalinowski J."/>
            <person name="Ruckert C."/>
        </authorList>
    </citation>
    <scope>NUCLEOTIDE SEQUENCE</scope>
    <source>
        <strain evidence="2">CGMCC 1.15493</strain>
    </source>
</reference>
<feature type="region of interest" description="Disordered" evidence="1">
    <location>
        <begin position="229"/>
        <end position="250"/>
    </location>
</feature>
<evidence type="ECO:0000313" key="2">
    <source>
        <dbReference type="EMBL" id="GGD22467.1"/>
    </source>
</evidence>
<dbReference type="Proteomes" id="UP000613160">
    <property type="component" value="Unassembled WGS sequence"/>
</dbReference>
<feature type="compositionally biased region" description="Low complexity" evidence="1">
    <location>
        <begin position="62"/>
        <end position="74"/>
    </location>
</feature>
<dbReference type="RefSeq" id="WP_188851398.1">
    <property type="nucleotide sequence ID" value="NZ_BMJJ01000006.1"/>
</dbReference>
<evidence type="ECO:0000256" key="1">
    <source>
        <dbReference type="SAM" id="MobiDB-lite"/>
    </source>
</evidence>
<gene>
    <name evidence="2" type="ORF">GCM10011335_26670</name>
</gene>
<evidence type="ECO:0008006" key="4">
    <source>
        <dbReference type="Google" id="ProtNLM"/>
    </source>
</evidence>
<dbReference type="Pfam" id="PF10691">
    <property type="entry name" value="DUF2497"/>
    <property type="match status" value="1"/>
</dbReference>
<name>A0A917DBD9_9HYPH</name>
<evidence type="ECO:0000313" key="3">
    <source>
        <dbReference type="Proteomes" id="UP000613160"/>
    </source>
</evidence>
<feature type="region of interest" description="Disordered" evidence="1">
    <location>
        <begin position="12"/>
        <end position="98"/>
    </location>
</feature>
<dbReference type="EMBL" id="BMJJ01000006">
    <property type="protein sequence ID" value="GGD22467.1"/>
    <property type="molecule type" value="Genomic_DNA"/>
</dbReference>
<keyword evidence="3" id="KW-1185">Reference proteome</keyword>
<organism evidence="2 3">
    <name type="scientific">Aureimonas glaciei</name>
    <dbReference type="NCBI Taxonomy" id="1776957"/>
    <lineage>
        <taxon>Bacteria</taxon>
        <taxon>Pseudomonadati</taxon>
        <taxon>Pseudomonadota</taxon>
        <taxon>Alphaproteobacteria</taxon>
        <taxon>Hyphomicrobiales</taxon>
        <taxon>Aurantimonadaceae</taxon>
        <taxon>Aureimonas</taxon>
    </lineage>
</organism>
<dbReference type="AlphaFoldDB" id="A0A917DBD9"/>
<proteinExistence type="predicted"/>
<sequence length="329" mass="34621">MDEILASIRRIIESGDERPTPAVRPRAVSDSLRARPMAVPTDAAPGSRMAPGAGDFAGVPMADPAPGAAFGDAAQLGARQAAEDEPAGTARSGPDWSAPLTGLADLSANDRTLPATRTGVSDRASPRVTQAGAAELARAKLEPRPEPVARRPVAAVSPVGGAAMALEGLRPASSEYPARVETTSLPAASVEQPAPYDFNLEFDEESFSSELREEVVSVFSQAEVPFAEAADGPSAERVGEPPVARQASAPPSLIAETSSLMSEAAGAQVASAFDELARAIREGQMKSMEEMAGHMLRPMLQEWLDDNLPRIVERLVREEIERVARGGRR</sequence>
<protein>
    <recommendedName>
        <fullName evidence="4">DUF2497 domain-containing protein</fullName>
    </recommendedName>
</protein>
<comment type="caution">
    <text evidence="2">The sequence shown here is derived from an EMBL/GenBank/DDBJ whole genome shotgun (WGS) entry which is preliminary data.</text>
</comment>